<dbReference type="PANTHER" id="PTHR12349">
    <property type="entry name" value="ANKYRIN REPEAT AND LEM DOMAIN-CONTAINING PROTEIN 2"/>
    <property type="match status" value="1"/>
</dbReference>
<evidence type="ECO:0000259" key="4">
    <source>
        <dbReference type="PROSITE" id="PS50954"/>
    </source>
</evidence>
<sequence length="339" mass="37695">MDQVLEQVKQYDIKTLREKLLENGIKVGPIAPSSAFLFQKRLAKHLFLQQGGKLDDEDGEPKPNLACPKPVIERQEPAFSSELTSKLAPDQADVFYAVCLPDHDEVDGAVLPEGERVFTEKTLALNLAKKVKGSRFKVFKSQHDASVFSKLKADSVLASPRRPKEDLAQLRRCIELGDVETFKSTVWNNPRFLEGPRYTAMHVAALKNQPAMCQAILDILEDPEFVRMLYSLSVNTEESMSSRVNFLVDMYLNMPDKGLICSRCSVSSTALRERIGALLLGQCYVPLIRSEDNTSTPLIGQPWSPDVTMSPLDNPRVPCSPRESPMSVRACAGPMSPSD</sequence>
<dbReference type="EMBL" id="CP111014">
    <property type="protein sequence ID" value="WAQ99200.1"/>
    <property type="molecule type" value="Genomic_DNA"/>
</dbReference>
<dbReference type="InterPro" id="IPR056237">
    <property type="entry name" value="ANKLE2_3rd"/>
</dbReference>
<name>A0ABY7DW82_MYAAR</name>
<keyword evidence="2" id="KW-0131">Cell cycle</keyword>
<evidence type="ECO:0000256" key="3">
    <source>
        <dbReference type="SAM" id="MobiDB-lite"/>
    </source>
</evidence>
<accession>A0ABY7DW82</accession>
<evidence type="ECO:0000313" key="5">
    <source>
        <dbReference type="EMBL" id="WAQ99200.1"/>
    </source>
</evidence>
<dbReference type="SUPFAM" id="SSF63451">
    <property type="entry name" value="LEM domain"/>
    <property type="match status" value="1"/>
</dbReference>
<dbReference type="PANTHER" id="PTHR12349:SF4">
    <property type="entry name" value="ANKYRIN REPEAT AND LEM DOMAIN-CONTAINING PROTEIN 2"/>
    <property type="match status" value="1"/>
</dbReference>
<dbReference type="Pfam" id="PF24567">
    <property type="entry name" value="ANKLE2_3rd"/>
    <property type="match status" value="1"/>
</dbReference>
<dbReference type="InterPro" id="IPR011015">
    <property type="entry name" value="LEM/LEM-like_dom_sf"/>
</dbReference>
<gene>
    <name evidence="5" type="ORF">MAR_023573</name>
</gene>
<feature type="non-terminal residue" evidence="5">
    <location>
        <position position="1"/>
    </location>
</feature>
<reference evidence="5" key="1">
    <citation type="submission" date="2022-11" db="EMBL/GenBank/DDBJ databases">
        <title>Centuries of genome instability and evolution in soft-shell clam transmissible cancer (bioRxiv).</title>
        <authorList>
            <person name="Hart S.F.M."/>
            <person name="Yonemitsu M.A."/>
            <person name="Giersch R.M."/>
            <person name="Beal B.F."/>
            <person name="Arriagada G."/>
            <person name="Davis B.W."/>
            <person name="Ostrander E.A."/>
            <person name="Goff S.P."/>
            <person name="Metzger M.J."/>
        </authorList>
    </citation>
    <scope>NUCLEOTIDE SEQUENCE</scope>
    <source>
        <strain evidence="5">MELC-2E11</strain>
        <tissue evidence="5">Siphon/mantle</tissue>
    </source>
</reference>
<evidence type="ECO:0000313" key="6">
    <source>
        <dbReference type="Proteomes" id="UP001164746"/>
    </source>
</evidence>
<dbReference type="PROSITE" id="PS50954">
    <property type="entry name" value="LEM"/>
    <property type="match status" value="1"/>
</dbReference>
<proteinExistence type="predicted"/>
<dbReference type="InterPro" id="IPR003887">
    <property type="entry name" value="LEM_dom"/>
</dbReference>
<feature type="region of interest" description="Disordered" evidence="3">
    <location>
        <begin position="295"/>
        <end position="339"/>
    </location>
</feature>
<protein>
    <submittedName>
        <fullName evidence="5">ANKL2-like protein</fullName>
    </submittedName>
</protein>
<keyword evidence="6" id="KW-1185">Reference proteome</keyword>
<feature type="domain" description="LEM" evidence="4">
    <location>
        <begin position="5"/>
        <end position="49"/>
    </location>
</feature>
<organism evidence="5 6">
    <name type="scientific">Mya arenaria</name>
    <name type="common">Soft-shell clam</name>
    <dbReference type="NCBI Taxonomy" id="6604"/>
    <lineage>
        <taxon>Eukaryota</taxon>
        <taxon>Metazoa</taxon>
        <taxon>Spiralia</taxon>
        <taxon>Lophotrochozoa</taxon>
        <taxon>Mollusca</taxon>
        <taxon>Bivalvia</taxon>
        <taxon>Autobranchia</taxon>
        <taxon>Heteroconchia</taxon>
        <taxon>Euheterodonta</taxon>
        <taxon>Imparidentia</taxon>
        <taxon>Neoheterodontei</taxon>
        <taxon>Myida</taxon>
        <taxon>Myoidea</taxon>
        <taxon>Myidae</taxon>
        <taxon>Mya</taxon>
    </lineage>
</organism>
<evidence type="ECO:0000256" key="1">
    <source>
        <dbReference type="ARBA" id="ARBA00023043"/>
    </source>
</evidence>
<dbReference type="Proteomes" id="UP001164746">
    <property type="component" value="Chromosome 3"/>
</dbReference>
<keyword evidence="1" id="KW-0040">ANK repeat</keyword>
<evidence type="ECO:0000256" key="2">
    <source>
        <dbReference type="ARBA" id="ARBA00023306"/>
    </source>
</evidence>